<organism evidence="1">
    <name type="scientific">hydrothermal vent metagenome</name>
    <dbReference type="NCBI Taxonomy" id="652676"/>
    <lineage>
        <taxon>unclassified sequences</taxon>
        <taxon>metagenomes</taxon>
        <taxon>ecological metagenomes</taxon>
    </lineage>
</organism>
<protein>
    <recommendedName>
        <fullName evidence="2">TIGR02281 family clan AA aspartic protease</fullName>
    </recommendedName>
</protein>
<proteinExistence type="predicted"/>
<dbReference type="InterPro" id="IPR034122">
    <property type="entry name" value="Retropepsin-like_bacterial"/>
</dbReference>
<name>A0A3B0WJZ8_9ZZZZ</name>
<dbReference type="Gene3D" id="2.40.70.10">
    <property type="entry name" value="Acid Proteases"/>
    <property type="match status" value="1"/>
</dbReference>
<gene>
    <name evidence="1" type="ORF">MNBD_GAMMA07-2158</name>
</gene>
<evidence type="ECO:0000313" key="1">
    <source>
        <dbReference type="EMBL" id="VAW56185.1"/>
    </source>
</evidence>
<dbReference type="NCBIfam" id="TIGR02281">
    <property type="entry name" value="clan_AA_DTGA"/>
    <property type="match status" value="1"/>
</dbReference>
<dbReference type="InterPro" id="IPR011969">
    <property type="entry name" value="Clan_AA_Asp_peptidase_C"/>
</dbReference>
<dbReference type="CDD" id="cd05483">
    <property type="entry name" value="retropepsin_like_bacteria"/>
    <property type="match status" value="1"/>
</dbReference>
<sequence>MLKKIHKFIFLFFFTLPSLVQAVENVEIQALMPGMVVLLIDGDRTTLKAGQMKQGVKLISSTTSLATLEIEGKRKAYKMGSSISTQFSKREEITERVMLDKHGMFRVHGSINGQSVQFLVDTGATSVAMSAKTARGLGIQYQLNGIPTKTSTASGIADAWSIKLKTVRLGQLLVRNVQGVVIDGNHPRMVLLGMSFLKQMKVEKEGRVMKISRKP</sequence>
<dbReference type="EMBL" id="UOFF01000194">
    <property type="protein sequence ID" value="VAW56185.1"/>
    <property type="molecule type" value="Genomic_DNA"/>
</dbReference>
<reference evidence="1" key="1">
    <citation type="submission" date="2018-06" db="EMBL/GenBank/DDBJ databases">
        <authorList>
            <person name="Zhirakovskaya E."/>
        </authorList>
    </citation>
    <scope>NUCLEOTIDE SEQUENCE</scope>
</reference>
<dbReference type="AlphaFoldDB" id="A0A3B0WJZ8"/>
<evidence type="ECO:0008006" key="2">
    <source>
        <dbReference type="Google" id="ProtNLM"/>
    </source>
</evidence>
<accession>A0A3B0WJZ8</accession>
<dbReference type="Pfam" id="PF13975">
    <property type="entry name" value="gag-asp_proteas"/>
    <property type="match status" value="1"/>
</dbReference>
<dbReference type="SUPFAM" id="SSF50630">
    <property type="entry name" value="Acid proteases"/>
    <property type="match status" value="1"/>
</dbReference>
<dbReference type="InterPro" id="IPR021109">
    <property type="entry name" value="Peptidase_aspartic_dom_sf"/>
</dbReference>